<dbReference type="AlphaFoldDB" id="K2QGP7"/>
<reference evidence="1 2" key="1">
    <citation type="journal article" date="2012" name="BMC Genomics">
        <title>Tools to kill: Genome of one of the most destructive plant pathogenic fungi Macrophomina phaseolina.</title>
        <authorList>
            <person name="Islam M.S."/>
            <person name="Haque M.S."/>
            <person name="Islam M.M."/>
            <person name="Emdad E.M."/>
            <person name="Halim A."/>
            <person name="Hossen Q.M.M."/>
            <person name="Hossain M.Z."/>
            <person name="Ahmed B."/>
            <person name="Rahim S."/>
            <person name="Rahman M.S."/>
            <person name="Alam M.M."/>
            <person name="Hou S."/>
            <person name="Wan X."/>
            <person name="Saito J.A."/>
            <person name="Alam M."/>
        </authorList>
    </citation>
    <scope>NUCLEOTIDE SEQUENCE [LARGE SCALE GENOMIC DNA]</scope>
    <source>
        <strain evidence="1 2">MS6</strain>
    </source>
</reference>
<dbReference type="VEuPathDB" id="FungiDB:MPH_14115"/>
<name>K2QGP7_MACPH</name>
<comment type="caution">
    <text evidence="1">The sequence shown here is derived from an EMBL/GenBank/DDBJ whole genome shotgun (WGS) entry which is preliminary data.</text>
</comment>
<proteinExistence type="predicted"/>
<organism evidence="1 2">
    <name type="scientific">Macrophomina phaseolina (strain MS6)</name>
    <name type="common">Charcoal rot fungus</name>
    <dbReference type="NCBI Taxonomy" id="1126212"/>
    <lineage>
        <taxon>Eukaryota</taxon>
        <taxon>Fungi</taxon>
        <taxon>Dikarya</taxon>
        <taxon>Ascomycota</taxon>
        <taxon>Pezizomycotina</taxon>
        <taxon>Dothideomycetes</taxon>
        <taxon>Dothideomycetes incertae sedis</taxon>
        <taxon>Botryosphaeriales</taxon>
        <taxon>Botryosphaeriaceae</taxon>
        <taxon>Macrophomina</taxon>
    </lineage>
</organism>
<gene>
    <name evidence="1" type="ORF">MPH_14115</name>
</gene>
<sequence length="40" mass="4615">IWHVLELSRSLHWLPAAGIIQGILRVQPVTEWWNRPPSSA</sequence>
<dbReference type="InParanoid" id="K2QGP7"/>
<dbReference type="EMBL" id="AHHD01000948">
    <property type="protein sequence ID" value="EKG08936.1"/>
    <property type="molecule type" value="Genomic_DNA"/>
</dbReference>
<feature type="non-terminal residue" evidence="1">
    <location>
        <position position="1"/>
    </location>
</feature>
<protein>
    <submittedName>
        <fullName evidence="1">Uncharacterized protein</fullName>
    </submittedName>
</protein>
<dbReference type="HOGENOM" id="CLU_3302205_0_0_1"/>
<dbReference type="Proteomes" id="UP000007129">
    <property type="component" value="Unassembled WGS sequence"/>
</dbReference>
<feature type="non-terminal residue" evidence="1">
    <location>
        <position position="40"/>
    </location>
</feature>
<evidence type="ECO:0000313" key="1">
    <source>
        <dbReference type="EMBL" id="EKG08936.1"/>
    </source>
</evidence>
<accession>K2QGP7</accession>
<evidence type="ECO:0000313" key="2">
    <source>
        <dbReference type="Proteomes" id="UP000007129"/>
    </source>
</evidence>